<feature type="domain" description="CzcB-like barrel-sandwich hybrid" evidence="4">
    <location>
        <begin position="75"/>
        <end position="214"/>
    </location>
</feature>
<dbReference type="Pfam" id="PF25973">
    <property type="entry name" value="BSH_CzcB"/>
    <property type="match status" value="1"/>
</dbReference>
<protein>
    <submittedName>
        <fullName evidence="5">Efflux RND transporter periplasmic adaptor subunit</fullName>
    </submittedName>
</protein>
<gene>
    <name evidence="5" type="ORF">KC729_02505</name>
</gene>
<dbReference type="NCBIfam" id="TIGR01730">
    <property type="entry name" value="RND_mfp"/>
    <property type="match status" value="1"/>
</dbReference>
<dbReference type="InterPro" id="IPR058647">
    <property type="entry name" value="BSH_CzcB-like"/>
</dbReference>
<dbReference type="Gene3D" id="2.40.30.170">
    <property type="match status" value="1"/>
</dbReference>
<dbReference type="InterPro" id="IPR058792">
    <property type="entry name" value="Beta-barrel_RND_2"/>
</dbReference>
<feature type="coiled-coil region" evidence="2">
    <location>
        <begin position="115"/>
        <end position="142"/>
    </location>
</feature>
<evidence type="ECO:0000256" key="1">
    <source>
        <dbReference type="ARBA" id="ARBA00009477"/>
    </source>
</evidence>
<dbReference type="AlphaFoldDB" id="A0A956RMX8"/>
<dbReference type="EMBL" id="JAGQHR010000039">
    <property type="protein sequence ID" value="MCA9726523.1"/>
    <property type="molecule type" value="Genomic_DNA"/>
</dbReference>
<dbReference type="Gene3D" id="2.40.50.100">
    <property type="match status" value="1"/>
</dbReference>
<reference evidence="5" key="1">
    <citation type="submission" date="2020-04" db="EMBL/GenBank/DDBJ databases">
        <authorList>
            <person name="Zhang T."/>
        </authorList>
    </citation>
    <scope>NUCLEOTIDE SEQUENCE</scope>
    <source>
        <strain evidence="5">HKST-UBA01</strain>
    </source>
</reference>
<name>A0A956RMX8_UNCEI</name>
<dbReference type="GO" id="GO:0015562">
    <property type="term" value="F:efflux transmembrane transporter activity"/>
    <property type="evidence" value="ECO:0007669"/>
    <property type="project" value="TreeGrafter"/>
</dbReference>
<organism evidence="5 6">
    <name type="scientific">Eiseniibacteriota bacterium</name>
    <dbReference type="NCBI Taxonomy" id="2212470"/>
    <lineage>
        <taxon>Bacteria</taxon>
        <taxon>Candidatus Eiseniibacteriota</taxon>
    </lineage>
</organism>
<dbReference type="Pfam" id="PF25954">
    <property type="entry name" value="Beta-barrel_RND_2"/>
    <property type="match status" value="1"/>
</dbReference>
<dbReference type="InterPro" id="IPR006143">
    <property type="entry name" value="RND_pump_MFP"/>
</dbReference>
<evidence type="ECO:0000259" key="3">
    <source>
        <dbReference type="Pfam" id="PF25954"/>
    </source>
</evidence>
<comment type="similarity">
    <text evidence="1">Belongs to the membrane fusion protein (MFP) (TC 8.A.1) family.</text>
</comment>
<feature type="domain" description="CusB-like beta-barrel" evidence="3">
    <location>
        <begin position="224"/>
        <end position="293"/>
    </location>
</feature>
<reference evidence="5" key="2">
    <citation type="journal article" date="2021" name="Microbiome">
        <title>Successional dynamics and alternative stable states in a saline activated sludge microbial community over 9 years.</title>
        <authorList>
            <person name="Wang Y."/>
            <person name="Ye J."/>
            <person name="Ju F."/>
            <person name="Liu L."/>
            <person name="Boyd J.A."/>
            <person name="Deng Y."/>
            <person name="Parks D.H."/>
            <person name="Jiang X."/>
            <person name="Yin X."/>
            <person name="Woodcroft B.J."/>
            <person name="Tyson G.W."/>
            <person name="Hugenholtz P."/>
            <person name="Polz M.F."/>
            <person name="Zhang T."/>
        </authorList>
    </citation>
    <scope>NUCLEOTIDE SEQUENCE</scope>
    <source>
        <strain evidence="5">HKST-UBA01</strain>
    </source>
</reference>
<proteinExistence type="inferred from homology"/>
<dbReference type="PANTHER" id="PTHR30469:SF15">
    <property type="entry name" value="HLYD FAMILY OF SECRETION PROTEINS"/>
    <property type="match status" value="1"/>
</dbReference>
<dbReference type="GO" id="GO:1990281">
    <property type="term" value="C:efflux pump complex"/>
    <property type="evidence" value="ECO:0007669"/>
    <property type="project" value="TreeGrafter"/>
</dbReference>
<dbReference type="PROSITE" id="PS51257">
    <property type="entry name" value="PROKAR_LIPOPROTEIN"/>
    <property type="match status" value="1"/>
</dbReference>
<dbReference type="Gene3D" id="2.40.420.20">
    <property type="match status" value="1"/>
</dbReference>
<sequence>MMKRSIVQQFRHEVVRLDLLLPALASLSLFLLTACGHEPYYEAEGEPVAVRVHSVVSQDEPRPIEAVGTTVATQSATLAARVMGTVLEIRKNAGDLVHRGEVILVIDPREVSGQIAQAEGAVAQAKAALVLAETNLQRFERLFERGSASQLELDQARWQRDTAAGAVKQAEGAVATARSMKSYAEVAAPFDGRIVDRLCEVGDLATPGRPLLRVEDAAHMRVHLSLAEDRVGLLSEGVEVPVTIPALGDQSYRARVAQIVPAVDAASRSFTVKLDLPEDPTLRAGLFARASLPGELHPVVRAPESSVVRRGGLTGAFVDGGGKARFRLLVLSTDGSAPATGVDESVVVASGLAAGDRLILDPPSTLEEGSPIEVRS</sequence>
<comment type="caution">
    <text evidence="5">The sequence shown here is derived from an EMBL/GenBank/DDBJ whole genome shotgun (WGS) entry which is preliminary data.</text>
</comment>
<dbReference type="PANTHER" id="PTHR30469">
    <property type="entry name" value="MULTIDRUG RESISTANCE PROTEIN MDTA"/>
    <property type="match status" value="1"/>
</dbReference>
<evidence type="ECO:0000313" key="5">
    <source>
        <dbReference type="EMBL" id="MCA9726523.1"/>
    </source>
</evidence>
<dbReference type="Proteomes" id="UP000697710">
    <property type="component" value="Unassembled WGS sequence"/>
</dbReference>
<keyword evidence="2" id="KW-0175">Coiled coil</keyword>
<evidence type="ECO:0000313" key="6">
    <source>
        <dbReference type="Proteomes" id="UP000697710"/>
    </source>
</evidence>
<evidence type="ECO:0000259" key="4">
    <source>
        <dbReference type="Pfam" id="PF25973"/>
    </source>
</evidence>
<accession>A0A956RMX8</accession>
<evidence type="ECO:0000256" key="2">
    <source>
        <dbReference type="SAM" id="Coils"/>
    </source>
</evidence>
<dbReference type="SUPFAM" id="SSF111369">
    <property type="entry name" value="HlyD-like secretion proteins"/>
    <property type="match status" value="1"/>
</dbReference>
<dbReference type="Gene3D" id="1.10.287.470">
    <property type="entry name" value="Helix hairpin bin"/>
    <property type="match status" value="1"/>
</dbReference>